<keyword evidence="4" id="KW-1185">Reference proteome</keyword>
<proteinExistence type="predicted"/>
<dbReference type="PROSITE" id="PS51782">
    <property type="entry name" value="LYSM"/>
    <property type="match status" value="1"/>
</dbReference>
<name>A0A4Z0MGY0_9BACT</name>
<dbReference type="Gene3D" id="3.10.350.10">
    <property type="entry name" value="LysM domain"/>
    <property type="match status" value="1"/>
</dbReference>
<reference evidence="3 4" key="1">
    <citation type="submission" date="2019-04" db="EMBL/GenBank/DDBJ databases">
        <authorList>
            <person name="Feng G."/>
            <person name="Zhang J."/>
            <person name="Zhu H."/>
        </authorList>
    </citation>
    <scope>NUCLEOTIDE SEQUENCE [LARGE SCALE GENOMIC DNA]</scope>
    <source>
        <strain evidence="3 4">JCM 19491</strain>
    </source>
</reference>
<organism evidence="3 4">
    <name type="scientific">Hymenobacter wooponensis</name>
    <dbReference type="NCBI Taxonomy" id="1525360"/>
    <lineage>
        <taxon>Bacteria</taxon>
        <taxon>Pseudomonadati</taxon>
        <taxon>Bacteroidota</taxon>
        <taxon>Cytophagia</taxon>
        <taxon>Cytophagales</taxon>
        <taxon>Hymenobacteraceae</taxon>
        <taxon>Hymenobacter</taxon>
    </lineage>
</organism>
<comment type="caution">
    <text evidence="3">The sequence shown here is derived from an EMBL/GenBank/DDBJ whole genome shotgun (WGS) entry which is preliminary data.</text>
</comment>
<feature type="signal peptide" evidence="1">
    <location>
        <begin position="1"/>
        <end position="22"/>
    </location>
</feature>
<dbReference type="AlphaFoldDB" id="A0A4Z0MGY0"/>
<dbReference type="EMBL" id="SRKZ01000005">
    <property type="protein sequence ID" value="TGD79062.1"/>
    <property type="molecule type" value="Genomic_DNA"/>
</dbReference>
<sequence length="238" mass="25539">MRFLFSAQLIAGLLLGSLSAHAQKAKAIEPLSEDSVRVMSGLVQTSVRQLRGIYFEPNDAQATQLIETALQDIPALNQRLSHYTASLSPEQQQALAKRLRQQPWQVELRTLLRSPQFRGFDARAAKNPALQAAATRLKATGFVGSGSPLPTTAPPAPTVATHSPAAPTMGLMPTTSKATPAPKATQTPTNQHTVQKGETLFSIAKHYGVSTAQLQEWNGKSDAGVRIGEILLLEATTK</sequence>
<dbReference type="CDD" id="cd00118">
    <property type="entry name" value="LysM"/>
    <property type="match status" value="1"/>
</dbReference>
<accession>A0A4Z0MGY0</accession>
<feature type="chain" id="PRO_5021332506" evidence="1">
    <location>
        <begin position="23"/>
        <end position="238"/>
    </location>
</feature>
<dbReference type="OrthoDB" id="977752at2"/>
<evidence type="ECO:0000256" key="1">
    <source>
        <dbReference type="SAM" id="SignalP"/>
    </source>
</evidence>
<gene>
    <name evidence="3" type="ORF">EU557_19020</name>
</gene>
<feature type="domain" description="LysM" evidence="2">
    <location>
        <begin position="190"/>
        <end position="233"/>
    </location>
</feature>
<dbReference type="RefSeq" id="WP_135532050.1">
    <property type="nucleotide sequence ID" value="NZ_SRKZ01000005.1"/>
</dbReference>
<dbReference type="SMART" id="SM00257">
    <property type="entry name" value="LysM"/>
    <property type="match status" value="1"/>
</dbReference>
<dbReference type="InterPro" id="IPR036779">
    <property type="entry name" value="LysM_dom_sf"/>
</dbReference>
<evidence type="ECO:0000313" key="3">
    <source>
        <dbReference type="EMBL" id="TGD79062.1"/>
    </source>
</evidence>
<dbReference type="InterPro" id="IPR018392">
    <property type="entry name" value="LysM"/>
</dbReference>
<evidence type="ECO:0000259" key="2">
    <source>
        <dbReference type="PROSITE" id="PS51782"/>
    </source>
</evidence>
<dbReference type="Proteomes" id="UP000298284">
    <property type="component" value="Unassembled WGS sequence"/>
</dbReference>
<evidence type="ECO:0000313" key="4">
    <source>
        <dbReference type="Proteomes" id="UP000298284"/>
    </source>
</evidence>
<protein>
    <submittedName>
        <fullName evidence="3">LysM domain-containing protein</fullName>
    </submittedName>
</protein>
<keyword evidence="1" id="KW-0732">Signal</keyword>
<dbReference type="Pfam" id="PF01476">
    <property type="entry name" value="LysM"/>
    <property type="match status" value="1"/>
</dbReference>
<dbReference type="SUPFAM" id="SSF54106">
    <property type="entry name" value="LysM domain"/>
    <property type="match status" value="1"/>
</dbReference>